<evidence type="ECO:0000256" key="2">
    <source>
        <dbReference type="ARBA" id="ARBA00022475"/>
    </source>
</evidence>
<evidence type="ECO:0000256" key="4">
    <source>
        <dbReference type="ARBA" id="ARBA00022692"/>
    </source>
</evidence>
<dbReference type="RefSeq" id="WP_216838151.1">
    <property type="nucleotide sequence ID" value="NZ_JAFNJS010000005.1"/>
</dbReference>
<feature type="transmembrane region" description="Helical" evidence="7">
    <location>
        <begin position="234"/>
        <end position="258"/>
    </location>
</feature>
<feature type="transmembrane region" description="Helical" evidence="7">
    <location>
        <begin position="99"/>
        <end position="117"/>
    </location>
</feature>
<name>A0ABV7BW07_9PROT</name>
<evidence type="ECO:0000313" key="8">
    <source>
        <dbReference type="EMBL" id="MFC3001782.1"/>
    </source>
</evidence>
<feature type="transmembrane region" description="Helical" evidence="7">
    <location>
        <begin position="206"/>
        <end position="222"/>
    </location>
</feature>
<keyword evidence="4 7" id="KW-0812">Transmembrane</keyword>
<dbReference type="PANTHER" id="PTHR30589:SF0">
    <property type="entry name" value="PHOSPHATIDYLGLYCEROL--PROLIPOPROTEIN DIACYLGLYCERYL TRANSFERASE"/>
    <property type="match status" value="1"/>
</dbReference>
<evidence type="ECO:0000256" key="6">
    <source>
        <dbReference type="ARBA" id="ARBA00023136"/>
    </source>
</evidence>
<organism evidence="8 9">
    <name type="scientific">Falsiroseomonas tokyonensis</name>
    <dbReference type="NCBI Taxonomy" id="430521"/>
    <lineage>
        <taxon>Bacteria</taxon>
        <taxon>Pseudomonadati</taxon>
        <taxon>Pseudomonadota</taxon>
        <taxon>Alphaproteobacteria</taxon>
        <taxon>Acetobacterales</taxon>
        <taxon>Roseomonadaceae</taxon>
        <taxon>Falsiroseomonas</taxon>
    </lineage>
</organism>
<dbReference type="Pfam" id="PF01790">
    <property type="entry name" value="LGT"/>
    <property type="match status" value="1"/>
</dbReference>
<reference evidence="9" key="1">
    <citation type="journal article" date="2019" name="Int. J. Syst. Evol. Microbiol.">
        <title>The Global Catalogue of Microorganisms (GCM) 10K type strain sequencing project: providing services to taxonomists for standard genome sequencing and annotation.</title>
        <authorList>
            <consortium name="The Broad Institute Genomics Platform"/>
            <consortium name="The Broad Institute Genome Sequencing Center for Infectious Disease"/>
            <person name="Wu L."/>
            <person name="Ma J."/>
        </authorList>
    </citation>
    <scope>NUCLEOTIDE SEQUENCE [LARGE SCALE GENOMIC DNA]</scope>
    <source>
        <strain evidence="9">CGMCC 1.16855</strain>
    </source>
</reference>
<evidence type="ECO:0000256" key="3">
    <source>
        <dbReference type="ARBA" id="ARBA00022679"/>
    </source>
</evidence>
<evidence type="ECO:0000256" key="5">
    <source>
        <dbReference type="ARBA" id="ARBA00022989"/>
    </source>
</evidence>
<comment type="pathway">
    <text evidence="7">Protein modification; lipoprotein biosynthesis (diacylglyceryl transfer).</text>
</comment>
<accession>A0ABV7BW07</accession>
<dbReference type="HAMAP" id="MF_01147">
    <property type="entry name" value="Lgt"/>
    <property type="match status" value="1"/>
</dbReference>
<proteinExistence type="inferred from homology"/>
<evidence type="ECO:0000256" key="7">
    <source>
        <dbReference type="HAMAP-Rule" id="MF_01147"/>
    </source>
</evidence>
<comment type="function">
    <text evidence="7">Catalyzes the transfer of the diacylglyceryl group from phosphatidylglycerol to the sulfhydryl group of the N-terminal cysteine of a prolipoprotein, the first step in the formation of mature lipoproteins.</text>
</comment>
<comment type="caution">
    <text evidence="8">The sequence shown here is derived from an EMBL/GenBank/DDBJ whole genome shotgun (WGS) entry which is preliminary data.</text>
</comment>
<dbReference type="Proteomes" id="UP001595420">
    <property type="component" value="Unassembled WGS sequence"/>
</dbReference>
<keyword evidence="2 7" id="KW-1003">Cell membrane</keyword>
<feature type="transmembrane region" description="Helical" evidence="7">
    <location>
        <begin position="59"/>
        <end position="79"/>
    </location>
</feature>
<keyword evidence="9" id="KW-1185">Reference proteome</keyword>
<dbReference type="NCBIfam" id="TIGR00544">
    <property type="entry name" value="lgt"/>
    <property type="match status" value="1"/>
</dbReference>
<comment type="similarity">
    <text evidence="1 7">Belongs to the Lgt family.</text>
</comment>
<dbReference type="PROSITE" id="PS01311">
    <property type="entry name" value="LGT"/>
    <property type="match status" value="1"/>
</dbReference>
<comment type="catalytic activity">
    <reaction evidence="7">
        <text>L-cysteinyl-[prolipoprotein] + a 1,2-diacyl-sn-glycero-3-phospho-(1'-sn-glycerol) = an S-1,2-diacyl-sn-glyceryl-L-cysteinyl-[prolipoprotein] + sn-glycerol 1-phosphate + H(+)</text>
        <dbReference type="Rhea" id="RHEA:56712"/>
        <dbReference type="Rhea" id="RHEA-COMP:14679"/>
        <dbReference type="Rhea" id="RHEA-COMP:14680"/>
        <dbReference type="ChEBI" id="CHEBI:15378"/>
        <dbReference type="ChEBI" id="CHEBI:29950"/>
        <dbReference type="ChEBI" id="CHEBI:57685"/>
        <dbReference type="ChEBI" id="CHEBI:64716"/>
        <dbReference type="ChEBI" id="CHEBI:140658"/>
        <dbReference type="EC" id="2.5.1.145"/>
    </reaction>
</comment>
<dbReference type="EMBL" id="JBHRSB010000005">
    <property type="protein sequence ID" value="MFC3001782.1"/>
    <property type="molecule type" value="Genomic_DNA"/>
</dbReference>
<dbReference type="InterPro" id="IPR001640">
    <property type="entry name" value="Lgt"/>
</dbReference>
<dbReference type="PANTHER" id="PTHR30589">
    <property type="entry name" value="PROLIPOPROTEIN DIACYLGLYCERYL TRANSFERASE"/>
    <property type="match status" value="1"/>
</dbReference>
<feature type="transmembrane region" description="Helical" evidence="7">
    <location>
        <begin position="20"/>
        <end position="39"/>
    </location>
</feature>
<keyword evidence="5 7" id="KW-1133">Transmembrane helix</keyword>
<comment type="subcellular location">
    <subcellularLocation>
        <location evidence="7">Cell membrane</location>
        <topology evidence="7">Multi-pass membrane protein</topology>
    </subcellularLocation>
</comment>
<evidence type="ECO:0000256" key="1">
    <source>
        <dbReference type="ARBA" id="ARBA00007150"/>
    </source>
</evidence>
<evidence type="ECO:0000313" key="9">
    <source>
        <dbReference type="Proteomes" id="UP001595420"/>
    </source>
</evidence>
<keyword evidence="6 7" id="KW-0472">Membrane</keyword>
<protein>
    <recommendedName>
        <fullName evidence="7">Phosphatidylglycerol--prolipoprotein diacylglyceryl transferase</fullName>
        <ecNumber evidence="7">2.5.1.145</ecNumber>
    </recommendedName>
</protein>
<gene>
    <name evidence="7 8" type="primary">lgt</name>
    <name evidence="8" type="ORF">ACFOD3_17880</name>
</gene>
<feature type="binding site" evidence="7">
    <location>
        <position position="142"/>
    </location>
    <ligand>
        <name>a 1,2-diacyl-sn-glycero-3-phospho-(1'-sn-glycerol)</name>
        <dbReference type="ChEBI" id="CHEBI:64716"/>
    </ligand>
</feature>
<keyword evidence="3 7" id="KW-0808">Transferase</keyword>
<dbReference type="EC" id="2.5.1.145" evidence="7"/>
<sequence length="264" mass="28931">MMFVIAFPVIDPVLIEIGPFALRWYALAYIAGIVLGWMLARRLVALAPVAASREQLDDFVTWTTLGIILGGRLGYVLFYRPGYYITAPWEALYVWQGGMSFHGGMLGVIVAALWFCRRQGLPALRFGDRVAPVVPIGLGLGRLANFINGELWGRVSDVPWAMVFPTGGPEPRHPSQLYQAAMEGVLLFIALNILVRIPGIREREGFVTGAFLAGYGVARLVGEFFRQPDAHLGFLFAGATMGQLLSLPMILAGAVLMLRARRPA</sequence>
<dbReference type="GO" id="GO:0008961">
    <property type="term" value="F:phosphatidylglycerol-prolipoprotein diacylglyceryl transferase activity"/>
    <property type="evidence" value="ECO:0007669"/>
    <property type="project" value="UniProtKB-EC"/>
</dbReference>